<keyword evidence="4" id="KW-0808">Transferase</keyword>
<reference evidence="5" key="2">
    <citation type="submission" date="2014-02" db="EMBL/GenBank/DDBJ databases">
        <title>Draft Genome Sequence of extremely halophilic bacteria Halorhodospira halochloris.</title>
        <authorList>
            <person name="Singh K.S."/>
        </authorList>
    </citation>
    <scope>NUCLEOTIDE SEQUENCE [LARGE SCALE GENOMIC DNA]</scope>
    <source>
        <strain evidence="5">A</strain>
    </source>
</reference>
<dbReference type="AlphaFoldDB" id="W8KQ66"/>
<dbReference type="PANTHER" id="PTHR43080:SF2">
    <property type="entry name" value="CBS DOMAIN-CONTAINING PROTEIN"/>
    <property type="match status" value="1"/>
</dbReference>
<organism evidence="4 5">
    <name type="scientific">Ectothiorhodospira haloalkaliphila</name>
    <dbReference type="NCBI Taxonomy" id="421628"/>
    <lineage>
        <taxon>Bacteria</taxon>
        <taxon>Pseudomonadati</taxon>
        <taxon>Pseudomonadota</taxon>
        <taxon>Gammaproteobacteria</taxon>
        <taxon>Chromatiales</taxon>
        <taxon>Ectothiorhodospiraceae</taxon>
        <taxon>Ectothiorhodospira</taxon>
    </lineage>
</organism>
<proteinExistence type="predicted"/>
<dbReference type="KEGG" id="hhc:M911_08055"/>
<feature type="domain" description="CBS" evidence="3">
    <location>
        <begin position="7"/>
        <end position="64"/>
    </location>
</feature>
<dbReference type="Pfam" id="PF00571">
    <property type="entry name" value="CBS"/>
    <property type="match status" value="2"/>
</dbReference>
<evidence type="ECO:0000259" key="3">
    <source>
        <dbReference type="PROSITE" id="PS51371"/>
    </source>
</evidence>
<evidence type="ECO:0000313" key="4">
    <source>
        <dbReference type="EMBL" id="AHK79117.1"/>
    </source>
</evidence>
<dbReference type="InterPro" id="IPR000644">
    <property type="entry name" value="CBS_dom"/>
</dbReference>
<dbReference type="SMART" id="SM00116">
    <property type="entry name" value="CBS"/>
    <property type="match status" value="2"/>
</dbReference>
<keyword evidence="4" id="KW-0418">Kinase</keyword>
<gene>
    <name evidence="4" type="ORF">M911_08055</name>
</gene>
<dbReference type="EMBL" id="CP007268">
    <property type="protein sequence ID" value="AHK79117.1"/>
    <property type="molecule type" value="Genomic_DNA"/>
</dbReference>
<reference evidence="4 5" key="1">
    <citation type="journal article" date="2014" name="J Genomics">
        <title>Draft Genome Sequence of the Extremely Halophilic Phototrophic Purple Sulfur Bacterium Halorhodospira halochloris.</title>
        <authorList>
            <person name="Singh K.S."/>
            <person name="Kirksey J."/>
            <person name="Hoff W.D."/>
            <person name="Deole R."/>
        </authorList>
    </citation>
    <scope>NUCLEOTIDE SEQUENCE [LARGE SCALE GENOMIC DNA]</scope>
    <source>
        <strain evidence="4 5">A</strain>
    </source>
</reference>
<evidence type="ECO:0000313" key="5">
    <source>
        <dbReference type="Proteomes" id="UP000019442"/>
    </source>
</evidence>
<accession>W8KQ66</accession>
<dbReference type="PANTHER" id="PTHR43080">
    <property type="entry name" value="CBS DOMAIN-CONTAINING PROTEIN CBSX3, MITOCHONDRIAL"/>
    <property type="match status" value="1"/>
</dbReference>
<dbReference type="Gene3D" id="3.10.580.10">
    <property type="entry name" value="CBS-domain"/>
    <property type="match status" value="1"/>
</dbReference>
<dbReference type="SUPFAM" id="SSF54631">
    <property type="entry name" value="CBS-domain pair"/>
    <property type="match status" value="1"/>
</dbReference>
<dbReference type="HOGENOM" id="CLU_040681_9_0_6"/>
<dbReference type="GO" id="GO:0016301">
    <property type="term" value="F:kinase activity"/>
    <property type="evidence" value="ECO:0007669"/>
    <property type="project" value="UniProtKB-KW"/>
</dbReference>
<dbReference type="CDD" id="cd04586">
    <property type="entry name" value="CBS_pair_BON_assoc"/>
    <property type="match status" value="1"/>
</dbReference>
<evidence type="ECO:0000256" key="1">
    <source>
        <dbReference type="ARBA" id="ARBA00023122"/>
    </source>
</evidence>
<feature type="domain" description="CBS" evidence="3">
    <location>
        <begin position="98"/>
        <end position="157"/>
    </location>
</feature>
<dbReference type="Proteomes" id="UP000019442">
    <property type="component" value="Chromosome"/>
</dbReference>
<name>W8KQ66_9GAMM</name>
<dbReference type="InterPro" id="IPR046342">
    <property type="entry name" value="CBS_dom_sf"/>
</dbReference>
<dbReference type="InterPro" id="IPR051257">
    <property type="entry name" value="Diverse_CBS-Domain"/>
</dbReference>
<keyword evidence="1 2" id="KW-0129">CBS domain</keyword>
<dbReference type="OrthoDB" id="9790355at2"/>
<keyword evidence="5" id="KW-1185">Reference proteome</keyword>
<sequence length="172" mass="18855">MRIRDLMTADPRQIHADTPIPEVARLMVEHRINGVPVVSGEGHLEGIVTTGDLTHRLADERIEQRESWWKESYYRSPIGGARDEGPNRASGRTAGEVMTRKLVTLGPDDDMTLAARMFLEHGVQALPVVEGERLVGIISRFDLLACLAEDPGCCNPFPGGEGRPCVPGHRPG</sequence>
<dbReference type="PROSITE" id="PS51371">
    <property type="entry name" value="CBS"/>
    <property type="match status" value="2"/>
</dbReference>
<protein>
    <submittedName>
        <fullName evidence="4">Histidine kinase</fullName>
    </submittedName>
</protein>
<evidence type="ECO:0000256" key="2">
    <source>
        <dbReference type="PROSITE-ProRule" id="PRU00703"/>
    </source>
</evidence>